<gene>
    <name evidence="1" type="ORF">GCM10017621_14420</name>
</gene>
<organism evidence="1 2">
    <name type="scientific">Maricaulis virginensis</name>
    <dbReference type="NCBI Taxonomy" id="144022"/>
    <lineage>
        <taxon>Bacteria</taxon>
        <taxon>Pseudomonadati</taxon>
        <taxon>Pseudomonadota</taxon>
        <taxon>Alphaproteobacteria</taxon>
        <taxon>Maricaulales</taxon>
        <taxon>Maricaulaceae</taxon>
        <taxon>Maricaulis</taxon>
    </lineage>
</organism>
<dbReference type="AlphaFoldDB" id="A0A9W6ILX8"/>
<reference evidence="1" key="1">
    <citation type="journal article" date="2014" name="Int. J. Syst. Evol. Microbiol.">
        <title>Complete genome sequence of Corynebacterium casei LMG S-19264T (=DSM 44701T), isolated from a smear-ripened cheese.</title>
        <authorList>
            <consortium name="US DOE Joint Genome Institute (JGI-PGF)"/>
            <person name="Walter F."/>
            <person name="Albersmeier A."/>
            <person name="Kalinowski J."/>
            <person name="Ruckert C."/>
        </authorList>
    </citation>
    <scope>NUCLEOTIDE SEQUENCE</scope>
    <source>
        <strain evidence="1">VKM B-1513</strain>
    </source>
</reference>
<dbReference type="Proteomes" id="UP001143486">
    <property type="component" value="Unassembled WGS sequence"/>
</dbReference>
<accession>A0A9W6ILX8</accession>
<proteinExistence type="predicted"/>
<evidence type="ECO:0000313" key="1">
    <source>
        <dbReference type="EMBL" id="GLK51934.1"/>
    </source>
</evidence>
<keyword evidence="2" id="KW-1185">Reference proteome</keyword>
<name>A0A9W6ILX8_9PROT</name>
<reference evidence="1" key="2">
    <citation type="submission" date="2023-01" db="EMBL/GenBank/DDBJ databases">
        <authorList>
            <person name="Sun Q."/>
            <person name="Evtushenko L."/>
        </authorList>
    </citation>
    <scope>NUCLEOTIDE SEQUENCE</scope>
    <source>
        <strain evidence="1">VKM B-1513</strain>
    </source>
</reference>
<dbReference type="RefSeq" id="WP_271186297.1">
    <property type="nucleotide sequence ID" value="NZ_BSFE01000003.1"/>
</dbReference>
<protein>
    <submittedName>
        <fullName evidence="1">Uncharacterized protein</fullName>
    </submittedName>
</protein>
<comment type="caution">
    <text evidence="1">The sequence shown here is derived from an EMBL/GenBank/DDBJ whole genome shotgun (WGS) entry which is preliminary data.</text>
</comment>
<evidence type="ECO:0000313" key="2">
    <source>
        <dbReference type="Proteomes" id="UP001143486"/>
    </source>
</evidence>
<sequence length="91" mass="10781">MFKQTIRFERAQDAYVFDRHMTDFLRLCDKETAQGDDEACVFTTRLEDDHVHIRVVQTDSADLLGRFLAYLSVHDFPPATETGFRKERYYL</sequence>
<dbReference type="EMBL" id="BSFE01000003">
    <property type="protein sequence ID" value="GLK51934.1"/>
    <property type="molecule type" value="Genomic_DNA"/>
</dbReference>